<gene>
    <name evidence="3" type="ORF">Q8F55_000766</name>
</gene>
<dbReference type="PANTHER" id="PTHR43948:SF21">
    <property type="entry name" value="DNAJ DOMAIN-CONTAINING PROTEIN"/>
    <property type="match status" value="1"/>
</dbReference>
<dbReference type="PRINTS" id="PR00625">
    <property type="entry name" value="JDOMAIN"/>
</dbReference>
<feature type="compositionally biased region" description="Low complexity" evidence="1">
    <location>
        <begin position="145"/>
        <end position="157"/>
    </location>
</feature>
<protein>
    <recommendedName>
        <fullName evidence="2">J domain-containing protein</fullName>
    </recommendedName>
</protein>
<dbReference type="PROSITE" id="PS50076">
    <property type="entry name" value="DNAJ_2"/>
    <property type="match status" value="1"/>
</dbReference>
<dbReference type="RefSeq" id="XP_069212961.1">
    <property type="nucleotide sequence ID" value="XM_069349417.1"/>
</dbReference>
<evidence type="ECO:0000259" key="2">
    <source>
        <dbReference type="PROSITE" id="PS50076"/>
    </source>
</evidence>
<feature type="region of interest" description="Disordered" evidence="1">
    <location>
        <begin position="30"/>
        <end position="50"/>
    </location>
</feature>
<sequence length="257" mass="27190">MSTLPQYYTILNIQSTATAEDIRAAYRRESLKTHPDRLSPKAPADERRRATERFQAVADAYYVLSDPHRRAEYDRLFRSRPASEFTGPTADEDEQERASSNFFDEFARFFTEATGGAAGGAGAATGADSGVGSGASTPAGEKPTPAADGPDAPGASGRARRPDANRVFGDVFEELLEPEVAHVHKTWSWVGGAAGAALGYIVANIPGAVAGGFAGNRIGAIRDAKGKSVAEVFARLPSSQKAQILKALAFKVLGSMQ</sequence>
<feature type="domain" description="J" evidence="2">
    <location>
        <begin position="6"/>
        <end position="77"/>
    </location>
</feature>
<keyword evidence="4" id="KW-1185">Reference proteome</keyword>
<dbReference type="SMART" id="SM00271">
    <property type="entry name" value="DnaJ"/>
    <property type="match status" value="1"/>
</dbReference>
<dbReference type="InterPro" id="IPR036869">
    <property type="entry name" value="J_dom_sf"/>
</dbReference>
<dbReference type="Pfam" id="PF00226">
    <property type="entry name" value="DnaJ"/>
    <property type="match status" value="1"/>
</dbReference>
<evidence type="ECO:0000256" key="1">
    <source>
        <dbReference type="SAM" id="MobiDB-lite"/>
    </source>
</evidence>
<dbReference type="Gene3D" id="1.10.287.110">
    <property type="entry name" value="DnaJ domain"/>
    <property type="match status" value="1"/>
</dbReference>
<reference evidence="3 4" key="1">
    <citation type="submission" date="2023-08" db="EMBL/GenBank/DDBJ databases">
        <title>Annotated Genome Sequence of Vanrija albida AlHP1.</title>
        <authorList>
            <person name="Herzog R."/>
        </authorList>
    </citation>
    <scope>NUCLEOTIDE SEQUENCE [LARGE SCALE GENOMIC DNA]</scope>
    <source>
        <strain evidence="3 4">AlHP1</strain>
    </source>
</reference>
<feature type="compositionally biased region" description="Gly residues" evidence="1">
    <location>
        <begin position="118"/>
        <end position="133"/>
    </location>
</feature>
<evidence type="ECO:0000313" key="4">
    <source>
        <dbReference type="Proteomes" id="UP001565368"/>
    </source>
</evidence>
<evidence type="ECO:0000313" key="3">
    <source>
        <dbReference type="EMBL" id="KAL1413017.1"/>
    </source>
</evidence>
<dbReference type="EMBL" id="JBBXJM010000001">
    <property type="protein sequence ID" value="KAL1413017.1"/>
    <property type="molecule type" value="Genomic_DNA"/>
</dbReference>
<proteinExistence type="predicted"/>
<dbReference type="SUPFAM" id="SSF46565">
    <property type="entry name" value="Chaperone J-domain"/>
    <property type="match status" value="1"/>
</dbReference>
<organism evidence="3 4">
    <name type="scientific">Vanrija albida</name>
    <dbReference type="NCBI Taxonomy" id="181172"/>
    <lineage>
        <taxon>Eukaryota</taxon>
        <taxon>Fungi</taxon>
        <taxon>Dikarya</taxon>
        <taxon>Basidiomycota</taxon>
        <taxon>Agaricomycotina</taxon>
        <taxon>Tremellomycetes</taxon>
        <taxon>Trichosporonales</taxon>
        <taxon>Trichosporonaceae</taxon>
        <taxon>Vanrija</taxon>
    </lineage>
</organism>
<dbReference type="InterPro" id="IPR001623">
    <property type="entry name" value="DnaJ_domain"/>
</dbReference>
<accession>A0ABR3QET7</accession>
<feature type="region of interest" description="Disordered" evidence="1">
    <location>
        <begin position="118"/>
        <end position="163"/>
    </location>
</feature>
<dbReference type="PANTHER" id="PTHR43948">
    <property type="entry name" value="DNAJ HOMOLOG SUBFAMILY B"/>
    <property type="match status" value="1"/>
</dbReference>
<name>A0ABR3QET7_9TREE</name>
<dbReference type="GeneID" id="95981809"/>
<dbReference type="CDD" id="cd06257">
    <property type="entry name" value="DnaJ"/>
    <property type="match status" value="1"/>
</dbReference>
<comment type="caution">
    <text evidence="3">The sequence shown here is derived from an EMBL/GenBank/DDBJ whole genome shotgun (WGS) entry which is preliminary data.</text>
</comment>
<dbReference type="Proteomes" id="UP001565368">
    <property type="component" value="Unassembled WGS sequence"/>
</dbReference>